<accession>A0A815DU05</accession>
<organism evidence="10 12">
    <name type="scientific">Didymodactylos carnosus</name>
    <dbReference type="NCBI Taxonomy" id="1234261"/>
    <lineage>
        <taxon>Eukaryota</taxon>
        <taxon>Metazoa</taxon>
        <taxon>Spiralia</taxon>
        <taxon>Gnathifera</taxon>
        <taxon>Rotifera</taxon>
        <taxon>Eurotatoria</taxon>
        <taxon>Bdelloidea</taxon>
        <taxon>Philodinida</taxon>
        <taxon>Philodinidae</taxon>
        <taxon>Didymodactylos</taxon>
    </lineage>
</organism>
<dbReference type="PROSITE" id="PS50005">
    <property type="entry name" value="TPR"/>
    <property type="match status" value="4"/>
</dbReference>
<feature type="repeat" description="TPR" evidence="8">
    <location>
        <begin position="743"/>
        <end position="776"/>
    </location>
</feature>
<dbReference type="InterPro" id="IPR019734">
    <property type="entry name" value="TPR_rpt"/>
</dbReference>
<gene>
    <name evidence="10" type="ORF">GPM918_LOCUS28578</name>
    <name evidence="11" type="ORF">SRO942_LOCUS29092</name>
</gene>
<comment type="similarity">
    <text evidence="1 9">Belongs to the Arg-specific ADP-ribosyltransferase family.</text>
</comment>
<keyword evidence="2 9" id="KW-0328">Glycosyltransferase</keyword>
<keyword evidence="6 8" id="KW-0802">TPR repeat</keyword>
<evidence type="ECO:0000256" key="3">
    <source>
        <dbReference type="ARBA" id="ARBA00022679"/>
    </source>
</evidence>
<evidence type="ECO:0000256" key="7">
    <source>
        <dbReference type="ARBA" id="ARBA00047597"/>
    </source>
</evidence>
<dbReference type="SUPFAM" id="SSF56399">
    <property type="entry name" value="ADP-ribosylation"/>
    <property type="match status" value="1"/>
</dbReference>
<feature type="repeat" description="TPR" evidence="8">
    <location>
        <begin position="488"/>
        <end position="521"/>
    </location>
</feature>
<dbReference type="EC" id="2.4.2.31" evidence="9"/>
<keyword evidence="3 9" id="KW-0808">Transferase</keyword>
<dbReference type="SMART" id="SM00028">
    <property type="entry name" value="TPR"/>
    <property type="match status" value="7"/>
</dbReference>
<reference evidence="10" key="1">
    <citation type="submission" date="2021-02" db="EMBL/GenBank/DDBJ databases">
        <authorList>
            <person name="Nowell W R."/>
        </authorList>
    </citation>
    <scope>NUCLEOTIDE SEQUENCE</scope>
</reference>
<dbReference type="Pfam" id="PF13424">
    <property type="entry name" value="TPR_12"/>
    <property type="match status" value="1"/>
</dbReference>
<dbReference type="Pfam" id="PF13181">
    <property type="entry name" value="TPR_8"/>
    <property type="match status" value="1"/>
</dbReference>
<dbReference type="InterPro" id="IPR000768">
    <property type="entry name" value="ART"/>
</dbReference>
<dbReference type="Pfam" id="PF00515">
    <property type="entry name" value="TPR_1"/>
    <property type="match status" value="1"/>
</dbReference>
<evidence type="ECO:0000256" key="6">
    <source>
        <dbReference type="ARBA" id="ARBA00022803"/>
    </source>
</evidence>
<evidence type="ECO:0000256" key="5">
    <source>
        <dbReference type="ARBA" id="ARBA00022737"/>
    </source>
</evidence>
<evidence type="ECO:0000256" key="8">
    <source>
        <dbReference type="PROSITE-ProRule" id="PRU00339"/>
    </source>
</evidence>
<feature type="repeat" description="TPR" evidence="8">
    <location>
        <begin position="616"/>
        <end position="649"/>
    </location>
</feature>
<comment type="catalytic activity">
    <reaction evidence="7 9">
        <text>L-arginyl-[protein] + NAD(+) = N(omega)-(ADP-D-ribosyl)-L-arginyl-[protein] + nicotinamide + H(+)</text>
        <dbReference type="Rhea" id="RHEA:19149"/>
        <dbReference type="Rhea" id="RHEA-COMP:10532"/>
        <dbReference type="Rhea" id="RHEA-COMP:15087"/>
        <dbReference type="ChEBI" id="CHEBI:15378"/>
        <dbReference type="ChEBI" id="CHEBI:17154"/>
        <dbReference type="ChEBI" id="CHEBI:29965"/>
        <dbReference type="ChEBI" id="CHEBI:57540"/>
        <dbReference type="ChEBI" id="CHEBI:142554"/>
        <dbReference type="EC" id="2.4.2.31"/>
    </reaction>
</comment>
<dbReference type="Pfam" id="PF01129">
    <property type="entry name" value="ART"/>
    <property type="match status" value="1"/>
</dbReference>
<proteinExistence type="inferred from homology"/>
<dbReference type="Gene3D" id="1.25.40.10">
    <property type="entry name" value="Tetratricopeptide repeat domain"/>
    <property type="match status" value="3"/>
</dbReference>
<dbReference type="OrthoDB" id="423533at2759"/>
<feature type="repeat" description="TPR" evidence="8">
    <location>
        <begin position="701"/>
        <end position="734"/>
    </location>
</feature>
<keyword evidence="4" id="KW-0548">Nucleotidyltransferase</keyword>
<dbReference type="PROSITE" id="PS51996">
    <property type="entry name" value="TR_MART"/>
    <property type="match status" value="1"/>
</dbReference>
<comment type="caution">
    <text evidence="10">The sequence shown here is derived from an EMBL/GenBank/DDBJ whole genome shotgun (WGS) entry which is preliminary data.</text>
</comment>
<evidence type="ECO:0000313" key="11">
    <source>
        <dbReference type="EMBL" id="CAF4128537.1"/>
    </source>
</evidence>
<dbReference type="GO" id="GO:0016779">
    <property type="term" value="F:nucleotidyltransferase activity"/>
    <property type="evidence" value="ECO:0007669"/>
    <property type="project" value="UniProtKB-KW"/>
</dbReference>
<evidence type="ECO:0000313" key="12">
    <source>
        <dbReference type="Proteomes" id="UP000663829"/>
    </source>
</evidence>
<protein>
    <recommendedName>
        <fullName evidence="9">NAD(P)(+)--arginine ADP-ribosyltransferase</fullName>
        <ecNumber evidence="9">2.4.2.31</ecNumber>
    </recommendedName>
    <alternativeName>
        <fullName evidence="9">Mono(ADP-ribosyl)transferase</fullName>
    </alternativeName>
</protein>
<dbReference type="Gene3D" id="3.90.176.10">
    <property type="entry name" value="Toxin ADP-ribosyltransferase, Chain A, domain 1"/>
    <property type="match status" value="1"/>
</dbReference>
<keyword evidence="12" id="KW-1185">Reference proteome</keyword>
<dbReference type="PANTHER" id="PTHR45641">
    <property type="entry name" value="TETRATRICOPEPTIDE REPEAT PROTEIN (AFU_ORTHOLOGUE AFUA_6G03870)"/>
    <property type="match status" value="1"/>
</dbReference>
<evidence type="ECO:0000256" key="9">
    <source>
        <dbReference type="RuleBase" id="RU361228"/>
    </source>
</evidence>
<evidence type="ECO:0000313" key="10">
    <source>
        <dbReference type="EMBL" id="CAF1302207.1"/>
    </source>
</evidence>
<dbReference type="Proteomes" id="UP000663829">
    <property type="component" value="Unassembled WGS sequence"/>
</dbReference>
<dbReference type="PANTHER" id="PTHR45641:SF1">
    <property type="entry name" value="AAA+ ATPASE DOMAIN-CONTAINING PROTEIN"/>
    <property type="match status" value="1"/>
</dbReference>
<evidence type="ECO:0000256" key="4">
    <source>
        <dbReference type="ARBA" id="ARBA00022695"/>
    </source>
</evidence>
<keyword evidence="9" id="KW-0520">NAD</keyword>
<dbReference type="GO" id="GO:0106274">
    <property type="term" value="F:NAD+-protein-arginine ADP-ribosyltransferase activity"/>
    <property type="evidence" value="ECO:0007669"/>
    <property type="project" value="UniProtKB-EC"/>
</dbReference>
<sequence length="924" mass="109670">MSNQQSLKESDINLTSNVLPVNKKDDIILIWFDNCNIDQNIKNQFEQLHDDCLQCFNITELTDSITNIIDKNIFLIISNQYSEETLQLFHDNEKLDSFYIICINKQVYQNQKEYSKLVGVYIEYEQLFHAIRKQIRLVSKRSTIFKTFNRQNKVIRDLEYESVNYLWYKLLRDMLINMQNNDTTSKQEMLDYSRSYYHSNDIRLKEIANFNEKYQSSDAIRWYTKTTTFPFMFVNQALRTENIDTLYNLRYFIVDLCKHLKLVYDENIELYNEIYGEEFVVYRGAKLSDKEIDQLENKINNYVSTNGFLSTSRSRDVAEMFTDNVLFEITINTKLDNIIYADIGSSGLSENPTEEEILFDLGVIFQIKNVTFKDNKWIVSFRTVNNISCLKNKHFELLQEYIKRSLMNKTINNDFLFGYFLYELDYYCTTIEYFKDSFKIFNGVANYLAHFLIAQSYKSIKQYPLALEYAKKAYIIDSNISDNSMARAKYLWLKGTIYLKQNELNNALNYFKEALTIPDIIDLSIIDELHSCVGYVYYKLGNLFYAYKHCRQSLEILNEFYIEHSSDSIAQLYLILGNILFELNGNNTDHLVLEYLQKSLSIKTIIYPNNSYQQFASVYTSIGNIYYHMNKYDWALYNYNKVLELYKQDRSYNVVSDEILFIYEHIGMIYYQQEKFDLACKSFRLIVGAMEKNNYLNDKIHDLYDLLGQCYGKQEQYDESIEYYEKSLKMIESLLPKNKVKISSLYINIGLCYSSKADIISSIKNFMKALEIQEKCELIDEEECARLKILIYGCWIDAGQSKLKLDQTWDVKLEDIIQNIKITLYKAGRYEGAWKICLDSAKKYKETAKYSSIIGENYEVFANIYQHFGEKTLAYNCYVKSLKYLRIISIYPYSYRNIKRVEKSVRRMYHSIYNARDVRPIFQE</sequence>
<dbReference type="Proteomes" id="UP000681722">
    <property type="component" value="Unassembled WGS sequence"/>
</dbReference>
<dbReference type="SUPFAM" id="SSF48452">
    <property type="entry name" value="TPR-like"/>
    <property type="match status" value="2"/>
</dbReference>
<keyword evidence="9" id="KW-0521">NADP</keyword>
<dbReference type="EMBL" id="CAJNOQ010012534">
    <property type="protein sequence ID" value="CAF1302207.1"/>
    <property type="molecule type" value="Genomic_DNA"/>
</dbReference>
<dbReference type="AlphaFoldDB" id="A0A815DU05"/>
<name>A0A815DU05_9BILA</name>
<dbReference type="EMBL" id="CAJOBC010038050">
    <property type="protein sequence ID" value="CAF4128537.1"/>
    <property type="molecule type" value="Genomic_DNA"/>
</dbReference>
<keyword evidence="5" id="KW-0677">Repeat</keyword>
<evidence type="ECO:0000256" key="1">
    <source>
        <dbReference type="ARBA" id="ARBA00009558"/>
    </source>
</evidence>
<evidence type="ECO:0000256" key="2">
    <source>
        <dbReference type="ARBA" id="ARBA00022676"/>
    </source>
</evidence>
<dbReference type="InterPro" id="IPR011990">
    <property type="entry name" value="TPR-like_helical_dom_sf"/>
</dbReference>